<feature type="domain" description="Reverse transcriptase" evidence="1">
    <location>
        <begin position="1"/>
        <end position="336"/>
    </location>
</feature>
<dbReference type="Pfam" id="PF00078">
    <property type="entry name" value="RVT_1"/>
    <property type="match status" value="1"/>
</dbReference>
<dbReference type="CDD" id="cd01650">
    <property type="entry name" value="RT_nLTR_like"/>
    <property type="match status" value="1"/>
</dbReference>
<reference evidence="2" key="1">
    <citation type="journal article" date="2023" name="Mol. Biol. Evol.">
        <title>Third-Generation Sequencing Reveals the Adaptive Role of the Epigenome in Three Deep-Sea Polychaetes.</title>
        <authorList>
            <person name="Perez M."/>
            <person name="Aroh O."/>
            <person name="Sun Y."/>
            <person name="Lan Y."/>
            <person name="Juniper S.K."/>
            <person name="Young C.R."/>
            <person name="Angers B."/>
            <person name="Qian P.Y."/>
        </authorList>
    </citation>
    <scope>NUCLEOTIDE SEQUENCE</scope>
    <source>
        <strain evidence="2">R07B-5</strain>
    </source>
</reference>
<organism evidence="2 3">
    <name type="scientific">Ridgeia piscesae</name>
    <name type="common">Tubeworm</name>
    <dbReference type="NCBI Taxonomy" id="27915"/>
    <lineage>
        <taxon>Eukaryota</taxon>
        <taxon>Metazoa</taxon>
        <taxon>Spiralia</taxon>
        <taxon>Lophotrochozoa</taxon>
        <taxon>Annelida</taxon>
        <taxon>Polychaeta</taxon>
        <taxon>Sedentaria</taxon>
        <taxon>Canalipalpata</taxon>
        <taxon>Sabellida</taxon>
        <taxon>Siboglinidae</taxon>
        <taxon>Ridgeia</taxon>
    </lineage>
</organism>
<comment type="caution">
    <text evidence="2">The sequence shown here is derived from an EMBL/GenBank/DDBJ whole genome shotgun (WGS) entry which is preliminary data.</text>
</comment>
<name>A0AAD9JJY1_RIDPI</name>
<evidence type="ECO:0000259" key="1">
    <source>
        <dbReference type="PROSITE" id="PS50878"/>
    </source>
</evidence>
<dbReference type="AlphaFoldDB" id="A0AAD9JJY1"/>
<dbReference type="PANTHER" id="PTHR33332">
    <property type="entry name" value="REVERSE TRANSCRIPTASE DOMAIN-CONTAINING PROTEIN"/>
    <property type="match status" value="1"/>
</dbReference>
<accession>A0AAD9JJY1</accession>
<evidence type="ECO:0000313" key="3">
    <source>
        <dbReference type="Proteomes" id="UP001209878"/>
    </source>
</evidence>
<keyword evidence="3" id="KW-1185">Reference proteome</keyword>
<dbReference type="InterPro" id="IPR000477">
    <property type="entry name" value="RT_dom"/>
</dbReference>
<gene>
    <name evidence="2" type="ORF">NP493_2294g00007</name>
</gene>
<dbReference type="PROSITE" id="PS50878">
    <property type="entry name" value="RT_POL"/>
    <property type="match status" value="1"/>
</dbReference>
<dbReference type="EMBL" id="JAODUO010002286">
    <property type="protein sequence ID" value="KAK2153585.1"/>
    <property type="molecule type" value="Genomic_DNA"/>
</dbReference>
<evidence type="ECO:0000313" key="2">
    <source>
        <dbReference type="EMBL" id="KAK2153585.1"/>
    </source>
</evidence>
<protein>
    <recommendedName>
        <fullName evidence="1">Reverse transcriptase domain-containing protein</fullName>
    </recommendedName>
</protein>
<proteinExistence type="predicted"/>
<sequence length="380" mass="43201">MKAIYRVTTEITGRKQPPVLPECNDAHENVAERFREHFSEKIMNVRSTLYHNDAPPPVLPIDNNHHHHSCEVTALLKKTGLDANDIKNYFPISNLSFVSKVLEIHVAVDLGCYIDENKLLDPFQSVYRPHHSTETALVRIHDDITQALDRRKGVILVLLDITAAFDTVDHGILLKHMKSNGICESALAWIASYLSDRTLAVKIEDAISRRQQLNCGVPQASVLGPLLFTIYRMPLTAIFARHHLNYHMYADDSQLDVDFPRNQPCDADIATRRIEACTTDIKRWMTSHQLLLNETKTETIVFYGRNARVPPAITPVDVCGCHITTQPTVRDIGIFLDSPAEWTCRYRCARSGLSQTMLFRVAEDTDLYRRCQRLPTTSCQ</sequence>
<dbReference type="Proteomes" id="UP001209878">
    <property type="component" value="Unassembled WGS sequence"/>
</dbReference>